<keyword evidence="2" id="KW-0131">Cell cycle</keyword>
<feature type="region of interest" description="Disordered" evidence="3">
    <location>
        <begin position="860"/>
        <end position="882"/>
    </location>
</feature>
<feature type="region of interest" description="Disordered" evidence="3">
    <location>
        <begin position="613"/>
        <end position="725"/>
    </location>
</feature>
<dbReference type="InterPro" id="IPR001849">
    <property type="entry name" value="PH_domain"/>
</dbReference>
<feature type="compositionally biased region" description="Low complexity" evidence="3">
    <location>
        <begin position="381"/>
        <end position="393"/>
    </location>
</feature>
<organism evidence="5 6">
    <name type="scientific">Metarhizium rileyi (strain RCEF 4871)</name>
    <name type="common">Nomuraea rileyi</name>
    <dbReference type="NCBI Taxonomy" id="1649241"/>
    <lineage>
        <taxon>Eukaryota</taxon>
        <taxon>Fungi</taxon>
        <taxon>Dikarya</taxon>
        <taxon>Ascomycota</taxon>
        <taxon>Pezizomycotina</taxon>
        <taxon>Sordariomycetes</taxon>
        <taxon>Hypocreomycetidae</taxon>
        <taxon>Hypocreales</taxon>
        <taxon>Clavicipitaceae</taxon>
        <taxon>Metarhizium</taxon>
    </lineage>
</organism>
<keyword evidence="1" id="KW-0132">Cell division</keyword>
<feature type="compositionally biased region" description="Acidic residues" evidence="3">
    <location>
        <begin position="478"/>
        <end position="492"/>
    </location>
</feature>
<dbReference type="InterPro" id="IPR052007">
    <property type="entry name" value="Bud4"/>
</dbReference>
<dbReference type="GO" id="GO:0005525">
    <property type="term" value="F:GTP binding"/>
    <property type="evidence" value="ECO:0007669"/>
    <property type="project" value="TreeGrafter"/>
</dbReference>
<evidence type="ECO:0000259" key="4">
    <source>
        <dbReference type="PROSITE" id="PS50003"/>
    </source>
</evidence>
<reference evidence="5 6" key="1">
    <citation type="journal article" date="2016" name="Genome Biol. Evol.">
        <title>Divergent and convergent evolution of fungal pathogenicity.</title>
        <authorList>
            <person name="Shang Y."/>
            <person name="Xiao G."/>
            <person name="Zheng P."/>
            <person name="Cen K."/>
            <person name="Zhan S."/>
            <person name="Wang C."/>
        </authorList>
    </citation>
    <scope>NUCLEOTIDE SEQUENCE [LARGE SCALE GENOMIC DNA]</scope>
    <source>
        <strain evidence="5 6">RCEF 4871</strain>
    </source>
</reference>
<feature type="compositionally biased region" description="Basic and acidic residues" evidence="3">
    <location>
        <begin position="621"/>
        <end position="631"/>
    </location>
</feature>
<feature type="compositionally biased region" description="Polar residues" evidence="3">
    <location>
        <begin position="224"/>
        <end position="235"/>
    </location>
</feature>
<dbReference type="OrthoDB" id="2123378at2759"/>
<feature type="region of interest" description="Disordered" evidence="3">
    <location>
        <begin position="1045"/>
        <end position="1071"/>
    </location>
</feature>
<dbReference type="SUPFAM" id="SSF50729">
    <property type="entry name" value="PH domain-like"/>
    <property type="match status" value="1"/>
</dbReference>
<feature type="compositionally biased region" description="Basic and acidic residues" evidence="3">
    <location>
        <begin position="465"/>
        <end position="477"/>
    </location>
</feature>
<dbReference type="EMBL" id="AZHC01000027">
    <property type="protein sequence ID" value="OAA38115.1"/>
    <property type="molecule type" value="Genomic_DNA"/>
</dbReference>
<accession>A0A166ZPB9</accession>
<dbReference type="PANTHER" id="PTHR36100:SF1">
    <property type="entry name" value="BUD SITE SELECTION PROTEIN 4"/>
    <property type="match status" value="1"/>
</dbReference>
<evidence type="ECO:0000256" key="3">
    <source>
        <dbReference type="SAM" id="MobiDB-lite"/>
    </source>
</evidence>
<dbReference type="Pfam" id="PF08174">
    <property type="entry name" value="Anillin"/>
    <property type="match status" value="1"/>
</dbReference>
<feature type="region of interest" description="Disordered" evidence="3">
    <location>
        <begin position="405"/>
        <end position="424"/>
    </location>
</feature>
<dbReference type="InterPro" id="IPR011993">
    <property type="entry name" value="PH-like_dom_sf"/>
</dbReference>
<evidence type="ECO:0000313" key="5">
    <source>
        <dbReference type="EMBL" id="OAA38115.1"/>
    </source>
</evidence>
<evidence type="ECO:0000313" key="6">
    <source>
        <dbReference type="Proteomes" id="UP000243498"/>
    </source>
</evidence>
<feature type="compositionally biased region" description="Polar residues" evidence="3">
    <location>
        <begin position="188"/>
        <end position="215"/>
    </location>
</feature>
<feature type="region of interest" description="Disordered" evidence="3">
    <location>
        <begin position="261"/>
        <end position="280"/>
    </location>
</feature>
<feature type="compositionally biased region" description="Basic and acidic residues" evidence="3">
    <location>
        <begin position="662"/>
        <end position="677"/>
    </location>
</feature>
<feature type="region of interest" description="Disordered" evidence="3">
    <location>
        <begin position="300"/>
        <end position="395"/>
    </location>
</feature>
<feature type="compositionally biased region" description="Polar residues" evidence="3">
    <location>
        <begin position="264"/>
        <end position="275"/>
    </location>
</feature>
<dbReference type="CDD" id="cd13278">
    <property type="entry name" value="PH_Bud4"/>
    <property type="match status" value="1"/>
</dbReference>
<evidence type="ECO:0000256" key="1">
    <source>
        <dbReference type="ARBA" id="ARBA00022618"/>
    </source>
</evidence>
<dbReference type="InterPro" id="IPR012966">
    <property type="entry name" value="AHD"/>
</dbReference>
<feature type="compositionally biased region" description="Basic and acidic residues" evidence="3">
    <location>
        <begin position="1048"/>
        <end position="1066"/>
    </location>
</feature>
<dbReference type="Gene3D" id="2.30.29.30">
    <property type="entry name" value="Pleckstrin-homology domain (PH domain)/Phosphotyrosine-binding domain (PTB)"/>
    <property type="match status" value="1"/>
</dbReference>
<comment type="caution">
    <text evidence="5">The sequence shown here is derived from an EMBL/GenBank/DDBJ whole genome shotgun (WGS) entry which is preliminary data.</text>
</comment>
<feature type="compositionally biased region" description="Low complexity" evidence="3">
    <location>
        <begin position="61"/>
        <end position="75"/>
    </location>
</feature>
<gene>
    <name evidence="5" type="ORF">NOR_06860</name>
</gene>
<feature type="compositionally biased region" description="Basic and acidic residues" evidence="3">
    <location>
        <begin position="860"/>
        <end position="869"/>
    </location>
</feature>
<proteinExistence type="predicted"/>
<dbReference type="Proteomes" id="UP000243498">
    <property type="component" value="Unassembled WGS sequence"/>
</dbReference>
<dbReference type="GO" id="GO:0051301">
    <property type="term" value="P:cell division"/>
    <property type="evidence" value="ECO:0007669"/>
    <property type="project" value="UniProtKB-KW"/>
</dbReference>
<feature type="region of interest" description="Disordered" evidence="3">
    <location>
        <begin position="1"/>
        <end position="110"/>
    </location>
</feature>
<dbReference type="STRING" id="1081105.A0A166ZPB9"/>
<feature type="compositionally biased region" description="Polar residues" evidence="3">
    <location>
        <begin position="353"/>
        <end position="366"/>
    </location>
</feature>
<dbReference type="PROSITE" id="PS50003">
    <property type="entry name" value="PH_DOMAIN"/>
    <property type="match status" value="1"/>
</dbReference>
<feature type="region of interest" description="Disordered" evidence="3">
    <location>
        <begin position="171"/>
        <end position="237"/>
    </location>
</feature>
<feature type="domain" description="PH" evidence="4">
    <location>
        <begin position="1188"/>
        <end position="1309"/>
    </location>
</feature>
<dbReference type="PANTHER" id="PTHR36100">
    <property type="entry name" value="BUD SITE SELECTION PROTEIN 4"/>
    <property type="match status" value="1"/>
</dbReference>
<evidence type="ECO:0000256" key="2">
    <source>
        <dbReference type="ARBA" id="ARBA00023306"/>
    </source>
</evidence>
<feature type="compositionally biased region" description="Basic and acidic residues" evidence="3">
    <location>
        <begin position="447"/>
        <end position="458"/>
    </location>
</feature>
<dbReference type="SMART" id="SM00233">
    <property type="entry name" value="PH"/>
    <property type="match status" value="1"/>
</dbReference>
<keyword evidence="6" id="KW-1185">Reference proteome</keyword>
<dbReference type="OMA" id="MFAREQK"/>
<sequence>MASEPVHPLRISKNTPTSSPRKMANALPRPLSEISPAEKRRNSPSWQPYSPKKVALPGNDSSPFQSSPLDSSTSPRLFWQSRNSENMLHGVRSGSPSPNRRSSIERLQRASRVRNSNILALEQKQEYDPTRIPHIERPLAKVQGSVLTSSSSSGGFRSSDSDLLCDNRSSLSMMSPIKSPSKLPEVIQKSSRTPSKDQASPAKSSLSPTKFNKNTFDPEAGTWSGHSSLSENGLSDSRYRIRHPKSVTFDAAPPQINEYEMTTPDLSSIGTNSREGSYDSVEDDDDYMYDPAHIEVQDESFDESLEDTDKTPVVGPDDWPGESPTARHILDPSKLEGSPMPETVPMMAVAGRTTPTNKRSDSANSNADHRPLPPLPDMSHSRSQSSGSNGAISPGLSATAERMLGGSNRSLPVPPPAFVSKSDIQNFGSHKMTLEERLKLMMLSDDTDAKTAAEQQRERRMRRGAGRERGGTPHSEAESETAQEALEADDTIGDISGLDFELSPKISRESIMRRVNGNDAVDDRAGHDYSPAVSPQKRLLPHPEGSVMDLDPDVPIPSTEDSLVESEYEQETSVIITRGSEDGENEDILDYYEEETMAFEDEIPEEAQLEEEYVTQNETKQLPEDVPDHQKPNRLSQHLKLDPFTSGLGFDEADDPFMPPKAAEEPVKNESMHDGEGRITGQVVLEPPKRPATPTRRMSKPEYDGSGWGEPDDEFTDEPGSPGSVIRHSIEDEGDKRASPPAIPERIATIKAPGAKLKTRPSNTPSDLAAMREARRQVSREVPEVPSIPEKHLNSLSRDMGTEEDLEQDAFIARHPSFKNRSLTLDLDMGLSLDQDFERVIETQKRGYLMRQNTKVITASDKDGEDYSRARSAQNSPIKQGRPETWVVEPWNTGTHSRSMRKRITGTGDAIPPLPGRDSNATTINHGLEEDLQSEVATIDSCERGRLFVKVMGVKDLDLPLPKNERTWFSLTLDNGVHCVTTAWLELARNAPIGQEFELVVPNDLEFQLTLNVKLEKPVYQNAQAASKPVKSKTSTFSRVFASPKKRREMELRQKEEERQQREAQAHQRKCAPSGYELLSPLTAEDGSFARSYVCLKEHEHRCFGRPYMAEIACFNEWAIEEEGFACSVKSKRGNAAAAVVRRAPYKIGKLELQLLFVPRPKNSTDEDMPKSMNSCVRELKAAEERLSRNWEGHLSQQGGDCPYWRRRYFKLVGTKLTAYHEATRQPRATINLSNAKRLIDDRRALTEKETTGKGGRRRRSGFAEDEEGYMFVEEGFRIRFNNGEVIDFYADTAEDKESWMRVLSDILGRDSSLDEVNGVRSRAKWCEIVLRREEQLRRKAEGRRSHSRTKSAFS</sequence>
<dbReference type="FunFam" id="2.30.29.30:FF:000311">
    <property type="entry name" value="GTP binding protein (Bud4)"/>
    <property type="match status" value="1"/>
</dbReference>
<protein>
    <recommendedName>
        <fullName evidence="4">PH domain-containing protein</fullName>
    </recommendedName>
</protein>
<feature type="region of interest" description="Disordered" evidence="3">
    <location>
        <begin position="446"/>
        <end position="568"/>
    </location>
</feature>
<feature type="compositionally biased region" description="Low complexity" evidence="3">
    <location>
        <begin position="92"/>
        <end position="101"/>
    </location>
</feature>
<name>A0A166ZPB9_METRR</name>
<dbReference type="Pfam" id="PF00169">
    <property type="entry name" value="PH"/>
    <property type="match status" value="1"/>
</dbReference>